<protein>
    <recommendedName>
        <fullName evidence="1">Retrotransposon gag domain-containing protein</fullName>
    </recommendedName>
</protein>
<reference evidence="2 3" key="1">
    <citation type="submission" date="2019-05" db="EMBL/GenBank/DDBJ databases">
        <title>Mikania micrantha, genome provides insights into the molecular mechanism of rapid growth.</title>
        <authorList>
            <person name="Liu B."/>
        </authorList>
    </citation>
    <scope>NUCLEOTIDE SEQUENCE [LARGE SCALE GENOMIC DNA]</scope>
    <source>
        <strain evidence="2">NLD-2019</strain>
        <tissue evidence="2">Leaf</tissue>
    </source>
</reference>
<organism evidence="2 3">
    <name type="scientific">Mikania micrantha</name>
    <name type="common">bitter vine</name>
    <dbReference type="NCBI Taxonomy" id="192012"/>
    <lineage>
        <taxon>Eukaryota</taxon>
        <taxon>Viridiplantae</taxon>
        <taxon>Streptophyta</taxon>
        <taxon>Embryophyta</taxon>
        <taxon>Tracheophyta</taxon>
        <taxon>Spermatophyta</taxon>
        <taxon>Magnoliopsida</taxon>
        <taxon>eudicotyledons</taxon>
        <taxon>Gunneridae</taxon>
        <taxon>Pentapetalae</taxon>
        <taxon>asterids</taxon>
        <taxon>campanulids</taxon>
        <taxon>Asterales</taxon>
        <taxon>Asteraceae</taxon>
        <taxon>Asteroideae</taxon>
        <taxon>Heliantheae alliance</taxon>
        <taxon>Eupatorieae</taxon>
        <taxon>Mikania</taxon>
    </lineage>
</organism>
<comment type="caution">
    <text evidence="2">The sequence shown here is derived from an EMBL/GenBank/DDBJ whole genome shotgun (WGS) entry which is preliminary data.</text>
</comment>
<name>A0A5N6NS65_9ASTR</name>
<evidence type="ECO:0000259" key="1">
    <source>
        <dbReference type="Pfam" id="PF03732"/>
    </source>
</evidence>
<proteinExistence type="predicted"/>
<gene>
    <name evidence="2" type="ORF">E3N88_17026</name>
</gene>
<accession>A0A5N6NS65</accession>
<feature type="domain" description="Retrotransposon gag" evidence="1">
    <location>
        <begin position="2"/>
        <end position="84"/>
    </location>
</feature>
<sequence length="233" mass="26742">MIGVAQHWYKVLTQVRPSLTWTEFQSELLHCFSGLEIQNPYEQLATIRQSHSIFDYIDDFEYVLSLVPPLPESQTLGYFIAGLKDDVKQQVRLHRPTSCIDAMYLAKDVELMLRPSDSNSLMSRFRYSPQVGLPMLDSGIGHRPLGNRMPTHSGNCRPTSGQASYHDCDPCDHLLQFQYNLHFDFIIPISLNSMVLHTTSYNTIFYDSSLSFTSSSFSNELYKVLMPKPRKFS</sequence>
<dbReference type="OrthoDB" id="1727728at2759"/>
<dbReference type="EMBL" id="SZYD01000009">
    <property type="protein sequence ID" value="KAD5317080.1"/>
    <property type="molecule type" value="Genomic_DNA"/>
</dbReference>
<dbReference type="Proteomes" id="UP000326396">
    <property type="component" value="Linkage Group LG17"/>
</dbReference>
<dbReference type="Pfam" id="PF03732">
    <property type="entry name" value="Retrotrans_gag"/>
    <property type="match status" value="1"/>
</dbReference>
<dbReference type="AlphaFoldDB" id="A0A5N6NS65"/>
<evidence type="ECO:0000313" key="2">
    <source>
        <dbReference type="EMBL" id="KAD5317080.1"/>
    </source>
</evidence>
<evidence type="ECO:0000313" key="3">
    <source>
        <dbReference type="Proteomes" id="UP000326396"/>
    </source>
</evidence>
<dbReference type="InterPro" id="IPR005162">
    <property type="entry name" value="Retrotrans_gag_dom"/>
</dbReference>
<keyword evidence="3" id="KW-1185">Reference proteome</keyword>